<gene>
    <name evidence="1" type="ORF">GOBAR_AA05087</name>
</gene>
<reference evidence="1 2" key="1">
    <citation type="submission" date="2015-01" db="EMBL/GenBank/DDBJ databases">
        <title>Genome of allotetraploid Gossypium barbadense reveals genomic plasticity and fiber elongation in cotton evolution.</title>
        <authorList>
            <person name="Chen X."/>
            <person name="Liu X."/>
            <person name="Zhao B."/>
            <person name="Zheng H."/>
            <person name="Hu Y."/>
            <person name="Lu G."/>
            <person name="Yang C."/>
            <person name="Chen J."/>
            <person name="Shan C."/>
            <person name="Zhang L."/>
            <person name="Zhou Y."/>
            <person name="Wang L."/>
            <person name="Guo W."/>
            <person name="Bai Y."/>
            <person name="Ruan J."/>
            <person name="Shangguan X."/>
            <person name="Mao Y."/>
            <person name="Jiang J."/>
            <person name="Zhu Y."/>
            <person name="Lei J."/>
            <person name="Kang H."/>
            <person name="Chen S."/>
            <person name="He X."/>
            <person name="Wang R."/>
            <person name="Wang Y."/>
            <person name="Chen J."/>
            <person name="Wang L."/>
            <person name="Yu S."/>
            <person name="Wang B."/>
            <person name="Wei J."/>
            <person name="Song S."/>
            <person name="Lu X."/>
            <person name="Gao Z."/>
            <person name="Gu W."/>
            <person name="Deng X."/>
            <person name="Ma D."/>
            <person name="Wang S."/>
            <person name="Liang W."/>
            <person name="Fang L."/>
            <person name="Cai C."/>
            <person name="Zhu X."/>
            <person name="Zhou B."/>
            <person name="Zhang Y."/>
            <person name="Chen Z."/>
            <person name="Xu S."/>
            <person name="Zhu R."/>
            <person name="Wang S."/>
            <person name="Zhang T."/>
            <person name="Zhao G."/>
        </authorList>
    </citation>
    <scope>NUCLEOTIDE SEQUENCE [LARGE SCALE GENOMIC DNA]</scope>
    <source>
        <strain evidence="2">cv. Xinhai21</strain>
        <tissue evidence="1">Leaf</tissue>
    </source>
</reference>
<protein>
    <submittedName>
        <fullName evidence="1">Uncharacterized protein</fullName>
    </submittedName>
</protein>
<evidence type="ECO:0000313" key="1">
    <source>
        <dbReference type="EMBL" id="PPS15487.1"/>
    </source>
</evidence>
<organism evidence="1 2">
    <name type="scientific">Gossypium barbadense</name>
    <name type="common">Sea Island cotton</name>
    <name type="synonym">Hibiscus barbadensis</name>
    <dbReference type="NCBI Taxonomy" id="3634"/>
    <lineage>
        <taxon>Eukaryota</taxon>
        <taxon>Viridiplantae</taxon>
        <taxon>Streptophyta</taxon>
        <taxon>Embryophyta</taxon>
        <taxon>Tracheophyta</taxon>
        <taxon>Spermatophyta</taxon>
        <taxon>Magnoliopsida</taxon>
        <taxon>eudicotyledons</taxon>
        <taxon>Gunneridae</taxon>
        <taxon>Pentapetalae</taxon>
        <taxon>rosids</taxon>
        <taxon>malvids</taxon>
        <taxon>Malvales</taxon>
        <taxon>Malvaceae</taxon>
        <taxon>Malvoideae</taxon>
        <taxon>Gossypium</taxon>
    </lineage>
</organism>
<accession>A0A2P5YIR5</accession>
<sequence>MFVSSEDEGNEDTVSDAYAACDVGAFSNEQDSVSWDVEHCTGVKEPVTVECKELDAIDQTLNGRRVKIRTVVIAESL</sequence>
<evidence type="ECO:0000313" key="2">
    <source>
        <dbReference type="Proteomes" id="UP000239757"/>
    </source>
</evidence>
<name>A0A2P5YIR5_GOSBA</name>
<proteinExistence type="predicted"/>
<dbReference type="EMBL" id="KZ663150">
    <property type="protein sequence ID" value="PPS15487.1"/>
    <property type="molecule type" value="Genomic_DNA"/>
</dbReference>
<dbReference type="Proteomes" id="UP000239757">
    <property type="component" value="Unassembled WGS sequence"/>
</dbReference>
<dbReference type="AlphaFoldDB" id="A0A2P5YIR5"/>